<proteinExistence type="predicted"/>
<protein>
    <submittedName>
        <fullName evidence="1">Uncharacterized protein</fullName>
    </submittedName>
</protein>
<sequence length="95" mass="11335">MNQEQRKEYVHIVATELEDYFHNNARATDLESLTNWWLAKNRVREAPKLIREALDELILARKIGKRIYQGREIFERLSSRKNKLLDAELQLGLQK</sequence>
<gene>
    <name evidence="1" type="ORF">FLL46_12525</name>
</gene>
<name>A0A545UCS7_9GAMM</name>
<dbReference type="Proteomes" id="UP000315439">
    <property type="component" value="Unassembled WGS sequence"/>
</dbReference>
<accession>A0A545UCS7</accession>
<organism evidence="1 2">
    <name type="scientific">Aliikangiella coralliicola</name>
    <dbReference type="NCBI Taxonomy" id="2592383"/>
    <lineage>
        <taxon>Bacteria</taxon>
        <taxon>Pseudomonadati</taxon>
        <taxon>Pseudomonadota</taxon>
        <taxon>Gammaproteobacteria</taxon>
        <taxon>Oceanospirillales</taxon>
        <taxon>Pleioneaceae</taxon>
        <taxon>Aliikangiella</taxon>
    </lineage>
</organism>
<evidence type="ECO:0000313" key="1">
    <source>
        <dbReference type="EMBL" id="TQV87271.1"/>
    </source>
</evidence>
<reference evidence="1 2" key="1">
    <citation type="submission" date="2019-07" db="EMBL/GenBank/DDBJ databases">
        <title>Draft genome for Aliikangiella sp. M105.</title>
        <authorList>
            <person name="Wang G."/>
        </authorList>
    </citation>
    <scope>NUCLEOTIDE SEQUENCE [LARGE SCALE GENOMIC DNA]</scope>
    <source>
        <strain evidence="1 2">M105</strain>
    </source>
</reference>
<keyword evidence="2" id="KW-1185">Reference proteome</keyword>
<dbReference type="EMBL" id="VIKS01000008">
    <property type="protein sequence ID" value="TQV87271.1"/>
    <property type="molecule type" value="Genomic_DNA"/>
</dbReference>
<dbReference type="AlphaFoldDB" id="A0A545UCS7"/>
<evidence type="ECO:0000313" key="2">
    <source>
        <dbReference type="Proteomes" id="UP000315439"/>
    </source>
</evidence>
<comment type="caution">
    <text evidence="1">The sequence shown here is derived from an EMBL/GenBank/DDBJ whole genome shotgun (WGS) entry which is preliminary data.</text>
</comment>
<dbReference type="RefSeq" id="WP_142893862.1">
    <property type="nucleotide sequence ID" value="NZ_ML660164.1"/>
</dbReference>